<sequence>MFSVAKHARPLRNLSARNPQRRFFSPLAIHSRFPATLHYYRRANRPSLFDRKEIGNRPQDLYDDGVEVAADGLVYPKLERHGESLWLIVSMNGHCLSAKTERDAPLLESNGATLFPNTFSMQEFTRNHYDEFLDLKDAGETVDVPRIYTIPKGTSIPESLILIYEHLAWFSLQPSRGMSLRDLNRSLDDFFDSAATKESVESWLVSHPFEAASDNAEEAWKNV</sequence>
<feature type="domain" description="Tse2 ADP-ribosyltransferase toxin" evidence="1">
    <location>
        <begin position="36"/>
        <end position="203"/>
    </location>
</feature>
<evidence type="ECO:0000313" key="2">
    <source>
        <dbReference type="EMBL" id="KGQ09901.1"/>
    </source>
</evidence>
<protein>
    <recommendedName>
        <fullName evidence="1">Tse2 ADP-ribosyltransferase toxin domain-containing protein</fullName>
    </recommendedName>
</protein>
<proteinExistence type="predicted"/>
<dbReference type="eggNOG" id="ENOG502SW34">
    <property type="taxonomic scope" value="Eukaryota"/>
</dbReference>
<evidence type="ECO:0000313" key="3">
    <source>
        <dbReference type="Proteomes" id="UP000030106"/>
    </source>
</evidence>
<dbReference type="HOGENOM" id="CLU_108095_0_0_1"/>
<accession>A0A0A2VPS2</accession>
<dbReference type="Pfam" id="PF18648">
    <property type="entry name" value="ADPRTs_Tse2"/>
    <property type="match status" value="1"/>
</dbReference>
<comment type="caution">
    <text evidence="2">The sequence shown here is derived from an EMBL/GenBank/DDBJ whole genome shotgun (WGS) entry which is preliminary data.</text>
</comment>
<gene>
    <name evidence="2" type="ORF">BBAD15_g4761</name>
</gene>
<dbReference type="InterPro" id="IPR041018">
    <property type="entry name" value="ADPRTs_Tse2"/>
</dbReference>
<organism evidence="2 3">
    <name type="scientific">Beauveria bassiana D1-5</name>
    <dbReference type="NCBI Taxonomy" id="1245745"/>
    <lineage>
        <taxon>Eukaryota</taxon>
        <taxon>Fungi</taxon>
        <taxon>Dikarya</taxon>
        <taxon>Ascomycota</taxon>
        <taxon>Pezizomycotina</taxon>
        <taxon>Sordariomycetes</taxon>
        <taxon>Hypocreomycetidae</taxon>
        <taxon>Hypocreales</taxon>
        <taxon>Cordycipitaceae</taxon>
        <taxon>Beauveria</taxon>
    </lineage>
</organism>
<dbReference type="AlphaFoldDB" id="A0A0A2VPS2"/>
<name>A0A0A2VPS2_BEABA</name>
<evidence type="ECO:0000259" key="1">
    <source>
        <dbReference type="Pfam" id="PF18648"/>
    </source>
</evidence>
<dbReference type="EMBL" id="ANFO01000395">
    <property type="protein sequence ID" value="KGQ09901.1"/>
    <property type="molecule type" value="Genomic_DNA"/>
</dbReference>
<reference evidence="2 3" key="1">
    <citation type="submission" date="2012-10" db="EMBL/GenBank/DDBJ databases">
        <title>Genome sequencing and analysis of entomopathogenic fungi Beauveria bassiana D1-5.</title>
        <authorList>
            <person name="Li Q."/>
            <person name="Wang L."/>
            <person name="Zhang Z."/>
            <person name="Wang Q."/>
            <person name="Ren J."/>
            <person name="Wang M."/>
            <person name="Xu W."/>
            <person name="Wang J."/>
            <person name="Lu Y."/>
            <person name="Du Q."/>
            <person name="Sun Z."/>
        </authorList>
    </citation>
    <scope>NUCLEOTIDE SEQUENCE [LARGE SCALE GENOMIC DNA]</scope>
    <source>
        <strain evidence="2 3">D1-5</strain>
    </source>
</reference>
<dbReference type="OrthoDB" id="4861662at2759"/>
<dbReference type="Proteomes" id="UP000030106">
    <property type="component" value="Unassembled WGS sequence"/>
</dbReference>